<keyword evidence="2" id="KW-1185">Reference proteome</keyword>
<comment type="caution">
    <text evidence="1">The sequence shown here is derived from an EMBL/GenBank/DDBJ whole genome shotgun (WGS) entry which is preliminary data.</text>
</comment>
<reference evidence="1 2" key="1">
    <citation type="submission" date="2016-03" db="EMBL/GenBank/DDBJ databases">
        <title>Whole genome sequencing of Grifola frondosa 9006-11.</title>
        <authorList>
            <person name="Min B."/>
            <person name="Park H."/>
            <person name="Kim J.-G."/>
            <person name="Cho H."/>
            <person name="Oh Y.-L."/>
            <person name="Kong W.-S."/>
            <person name="Choi I.-G."/>
        </authorList>
    </citation>
    <scope>NUCLEOTIDE SEQUENCE [LARGE SCALE GENOMIC DNA]</scope>
    <source>
        <strain evidence="1 2">9006-11</strain>
    </source>
</reference>
<organism evidence="1 2">
    <name type="scientific">Grifola frondosa</name>
    <name type="common">Maitake</name>
    <name type="synonym">Polyporus frondosus</name>
    <dbReference type="NCBI Taxonomy" id="5627"/>
    <lineage>
        <taxon>Eukaryota</taxon>
        <taxon>Fungi</taxon>
        <taxon>Dikarya</taxon>
        <taxon>Basidiomycota</taxon>
        <taxon>Agaricomycotina</taxon>
        <taxon>Agaricomycetes</taxon>
        <taxon>Polyporales</taxon>
        <taxon>Grifolaceae</taxon>
        <taxon>Grifola</taxon>
    </lineage>
</organism>
<sequence length="77" mass="9191">MAPQHSDLVRLLPLTTRLSIVNYPHRNIKMSDHWRMELNNYLQRSHGTRVLKWEHTHIGPQNDLTWTAYAFINGLER</sequence>
<dbReference type="AlphaFoldDB" id="A0A1C7LV69"/>
<protein>
    <submittedName>
        <fullName evidence="1">Uncharacterized protein</fullName>
    </submittedName>
</protein>
<evidence type="ECO:0000313" key="1">
    <source>
        <dbReference type="EMBL" id="OBZ68388.1"/>
    </source>
</evidence>
<accession>A0A1C7LV69</accession>
<name>A0A1C7LV69_GRIFR</name>
<dbReference type="EMBL" id="LUGG01000020">
    <property type="protein sequence ID" value="OBZ68388.1"/>
    <property type="molecule type" value="Genomic_DNA"/>
</dbReference>
<proteinExistence type="predicted"/>
<dbReference type="OrthoDB" id="112668at2759"/>
<dbReference type="Proteomes" id="UP000092993">
    <property type="component" value="Unassembled WGS sequence"/>
</dbReference>
<gene>
    <name evidence="1" type="ORF">A0H81_11595</name>
</gene>
<evidence type="ECO:0000313" key="2">
    <source>
        <dbReference type="Proteomes" id="UP000092993"/>
    </source>
</evidence>